<evidence type="ECO:0000313" key="7">
    <source>
        <dbReference type="EMBL" id="MBO8464547.1"/>
    </source>
</evidence>
<reference evidence="7" key="1">
    <citation type="submission" date="2020-10" db="EMBL/GenBank/DDBJ databases">
        <authorList>
            <person name="Gilroy R."/>
        </authorList>
    </citation>
    <scope>NUCLEOTIDE SEQUENCE</scope>
    <source>
        <strain evidence="7">10037</strain>
    </source>
</reference>
<comment type="caution">
    <text evidence="7">The sequence shown here is derived from an EMBL/GenBank/DDBJ whole genome shotgun (WGS) entry which is preliminary data.</text>
</comment>
<comment type="catalytic activity">
    <reaction evidence="6">
        <text>cytidine(1402) in 16S rRNA + S-adenosyl-L-methionine = N(4)-methylcytidine(1402) in 16S rRNA + S-adenosyl-L-homocysteine + H(+)</text>
        <dbReference type="Rhea" id="RHEA:42928"/>
        <dbReference type="Rhea" id="RHEA-COMP:10286"/>
        <dbReference type="Rhea" id="RHEA-COMP:10287"/>
        <dbReference type="ChEBI" id="CHEBI:15378"/>
        <dbReference type="ChEBI" id="CHEBI:57856"/>
        <dbReference type="ChEBI" id="CHEBI:59789"/>
        <dbReference type="ChEBI" id="CHEBI:74506"/>
        <dbReference type="ChEBI" id="CHEBI:82748"/>
        <dbReference type="EC" id="2.1.1.199"/>
    </reaction>
</comment>
<evidence type="ECO:0000256" key="1">
    <source>
        <dbReference type="ARBA" id="ARBA00010396"/>
    </source>
</evidence>
<dbReference type="EMBL" id="JADIME010000011">
    <property type="protein sequence ID" value="MBO8464547.1"/>
    <property type="molecule type" value="Genomic_DNA"/>
</dbReference>
<dbReference type="SUPFAM" id="SSF53335">
    <property type="entry name" value="S-adenosyl-L-methionine-dependent methyltransferases"/>
    <property type="match status" value="1"/>
</dbReference>
<keyword evidence="4 6" id="KW-0808">Transferase</keyword>
<dbReference type="GO" id="GO:0071424">
    <property type="term" value="F:rRNA (cytosine-N4-)-methyltransferase activity"/>
    <property type="evidence" value="ECO:0007669"/>
    <property type="project" value="UniProtKB-UniRule"/>
</dbReference>
<protein>
    <recommendedName>
        <fullName evidence="6">Ribosomal RNA small subunit methyltransferase H</fullName>
        <ecNumber evidence="6">2.1.1.199</ecNumber>
    </recommendedName>
    <alternativeName>
        <fullName evidence="6">16S rRNA m(4)C1402 methyltransferase</fullName>
    </alternativeName>
    <alternativeName>
        <fullName evidence="6">rRNA (cytosine-N(4)-)-methyltransferase RsmH</fullName>
    </alternativeName>
</protein>
<dbReference type="Pfam" id="PF01795">
    <property type="entry name" value="Methyltransf_5"/>
    <property type="match status" value="1"/>
</dbReference>
<proteinExistence type="inferred from homology"/>
<dbReference type="PIRSF" id="PIRSF004486">
    <property type="entry name" value="MraW"/>
    <property type="match status" value="1"/>
</dbReference>
<keyword evidence="2 6" id="KW-0698">rRNA processing</keyword>
<feature type="binding site" evidence="6">
    <location>
        <position position="104"/>
    </location>
    <ligand>
        <name>S-adenosyl-L-methionine</name>
        <dbReference type="ChEBI" id="CHEBI:59789"/>
    </ligand>
</feature>
<dbReference type="HAMAP" id="MF_01007">
    <property type="entry name" value="16SrRNA_methyltr_H"/>
    <property type="match status" value="1"/>
</dbReference>
<comment type="similarity">
    <text evidence="1 6">Belongs to the methyltransferase superfamily. RsmH family.</text>
</comment>
<gene>
    <name evidence="6 7" type="primary">rsmH</name>
    <name evidence="7" type="ORF">IAB93_00945</name>
</gene>
<accession>A0A9D9I2S2</accession>
<keyword evidence="5 6" id="KW-0949">S-adenosyl-L-methionine</keyword>
<dbReference type="AlphaFoldDB" id="A0A9D9I2S2"/>
<dbReference type="SUPFAM" id="SSF81799">
    <property type="entry name" value="Putative methyltransferase TM0872, insert domain"/>
    <property type="match status" value="1"/>
</dbReference>
<evidence type="ECO:0000256" key="5">
    <source>
        <dbReference type="ARBA" id="ARBA00022691"/>
    </source>
</evidence>
<dbReference type="NCBIfam" id="TIGR00006">
    <property type="entry name" value="16S rRNA (cytosine(1402)-N(4))-methyltransferase RsmH"/>
    <property type="match status" value="1"/>
</dbReference>
<sequence length="302" mass="33734">MSEYHVPVMLQESVSMLVTDPDGIYVDATFGGGGHSRGILSMLSEKGRLIAFDTDEDARANLPEDNRITLIHNNFRFIHNFLLSEGYSGGVNGILADLGVSSHQFDTAERGFSFRFDSRLDMRMNSKGENDAENVINSYSKEELERLFRVYGELKESGKIAAAICLARESGPIRTTGELGKAIERLLPKFEEHKFLAKIYQALRIEVNKEMRSLEKFLCGSLKSLKTGGRIAVITYHSLEDRMVKNFFKSGTTDGEAKSDALYGRLPSPFRAVTKKPVVPAEEEIKSNTRARSAKLRVAEKI</sequence>
<dbReference type="EC" id="2.1.1.199" evidence="6"/>
<feature type="binding site" evidence="6">
    <location>
        <begin position="33"/>
        <end position="35"/>
    </location>
    <ligand>
        <name>S-adenosyl-L-methionine</name>
        <dbReference type="ChEBI" id="CHEBI:59789"/>
    </ligand>
</feature>
<dbReference type="PANTHER" id="PTHR11265">
    <property type="entry name" value="S-ADENOSYL-METHYLTRANSFERASE MRAW"/>
    <property type="match status" value="1"/>
</dbReference>
<feature type="binding site" evidence="6">
    <location>
        <position position="53"/>
    </location>
    <ligand>
        <name>S-adenosyl-L-methionine</name>
        <dbReference type="ChEBI" id="CHEBI:59789"/>
    </ligand>
</feature>
<keyword evidence="3 6" id="KW-0489">Methyltransferase</keyword>
<dbReference type="GO" id="GO:0070475">
    <property type="term" value="P:rRNA base methylation"/>
    <property type="evidence" value="ECO:0007669"/>
    <property type="project" value="UniProtKB-UniRule"/>
</dbReference>
<evidence type="ECO:0000313" key="8">
    <source>
        <dbReference type="Proteomes" id="UP000823597"/>
    </source>
</evidence>
<feature type="binding site" evidence="6">
    <location>
        <position position="75"/>
    </location>
    <ligand>
        <name>S-adenosyl-L-methionine</name>
        <dbReference type="ChEBI" id="CHEBI:59789"/>
    </ligand>
</feature>
<evidence type="ECO:0000256" key="4">
    <source>
        <dbReference type="ARBA" id="ARBA00022679"/>
    </source>
</evidence>
<organism evidence="7 8">
    <name type="scientific">Candidatus Merdivivens pullistercoris</name>
    <dbReference type="NCBI Taxonomy" id="2840873"/>
    <lineage>
        <taxon>Bacteria</taxon>
        <taxon>Pseudomonadati</taxon>
        <taxon>Bacteroidota</taxon>
        <taxon>Bacteroidia</taxon>
        <taxon>Bacteroidales</taxon>
        <taxon>Muribaculaceae</taxon>
        <taxon>Muribaculaceae incertae sedis</taxon>
        <taxon>Candidatus Merdivivens</taxon>
    </lineage>
</organism>
<feature type="binding site" evidence="6">
    <location>
        <position position="97"/>
    </location>
    <ligand>
        <name>S-adenosyl-L-methionine</name>
        <dbReference type="ChEBI" id="CHEBI:59789"/>
    </ligand>
</feature>
<dbReference type="Gene3D" id="1.10.150.170">
    <property type="entry name" value="Putative methyltransferase TM0872, insert domain"/>
    <property type="match status" value="1"/>
</dbReference>
<evidence type="ECO:0000256" key="2">
    <source>
        <dbReference type="ARBA" id="ARBA00022552"/>
    </source>
</evidence>
<dbReference type="Gene3D" id="3.40.50.150">
    <property type="entry name" value="Vaccinia Virus protein VP39"/>
    <property type="match status" value="1"/>
</dbReference>
<evidence type="ECO:0000256" key="3">
    <source>
        <dbReference type="ARBA" id="ARBA00022603"/>
    </source>
</evidence>
<keyword evidence="6" id="KW-0963">Cytoplasm</keyword>
<dbReference type="GO" id="GO:0005737">
    <property type="term" value="C:cytoplasm"/>
    <property type="evidence" value="ECO:0007669"/>
    <property type="project" value="UniProtKB-SubCell"/>
</dbReference>
<dbReference type="InterPro" id="IPR029063">
    <property type="entry name" value="SAM-dependent_MTases_sf"/>
</dbReference>
<name>A0A9D9I2S2_9BACT</name>
<dbReference type="InterPro" id="IPR023397">
    <property type="entry name" value="SAM-dep_MeTrfase_MraW_recog"/>
</dbReference>
<comment type="function">
    <text evidence="6">Specifically methylates the N4 position of cytidine in position 1402 (C1402) of 16S rRNA.</text>
</comment>
<comment type="subcellular location">
    <subcellularLocation>
        <location evidence="6">Cytoplasm</location>
    </subcellularLocation>
</comment>
<dbReference type="InterPro" id="IPR002903">
    <property type="entry name" value="RsmH"/>
</dbReference>
<reference evidence="7" key="2">
    <citation type="journal article" date="2021" name="PeerJ">
        <title>Extensive microbial diversity within the chicken gut microbiome revealed by metagenomics and culture.</title>
        <authorList>
            <person name="Gilroy R."/>
            <person name="Ravi A."/>
            <person name="Getino M."/>
            <person name="Pursley I."/>
            <person name="Horton D.L."/>
            <person name="Alikhan N.F."/>
            <person name="Baker D."/>
            <person name="Gharbi K."/>
            <person name="Hall N."/>
            <person name="Watson M."/>
            <person name="Adriaenssens E.M."/>
            <person name="Foster-Nyarko E."/>
            <person name="Jarju S."/>
            <person name="Secka A."/>
            <person name="Antonio M."/>
            <person name="Oren A."/>
            <person name="Chaudhuri R.R."/>
            <person name="La Ragione R."/>
            <person name="Hildebrand F."/>
            <person name="Pallen M.J."/>
        </authorList>
    </citation>
    <scope>NUCLEOTIDE SEQUENCE</scope>
    <source>
        <strain evidence="7">10037</strain>
    </source>
</reference>
<dbReference type="PANTHER" id="PTHR11265:SF0">
    <property type="entry name" value="12S RRNA N4-METHYLCYTIDINE METHYLTRANSFERASE"/>
    <property type="match status" value="1"/>
</dbReference>
<dbReference type="Proteomes" id="UP000823597">
    <property type="component" value="Unassembled WGS sequence"/>
</dbReference>
<evidence type="ECO:0000256" key="6">
    <source>
        <dbReference type="HAMAP-Rule" id="MF_01007"/>
    </source>
</evidence>